<gene>
    <name evidence="3" type="ORF">KTH90_03620</name>
</gene>
<proteinExistence type="predicted"/>
<feature type="compositionally biased region" description="Basic and acidic residues" evidence="1">
    <location>
        <begin position="496"/>
        <end position="505"/>
    </location>
</feature>
<evidence type="ECO:0000256" key="1">
    <source>
        <dbReference type="SAM" id="MobiDB-lite"/>
    </source>
</evidence>
<evidence type="ECO:0000259" key="2">
    <source>
        <dbReference type="Pfam" id="PF03432"/>
    </source>
</evidence>
<accession>A0ABS6K3N2</accession>
<sequence length="505" mass="57388">MSTTHIQPLPNVYGRMAYTELGEGKKRTENIQNGTNRIAAQMGDGDSREEFVRFCSAMKRQNQGRENEGFEVRVSWAPEELSKDDPEDIQRACEYGYLLCKEVAPNAPCWVTVHTDGEGGCVHVHATIANHDLETGNAIAHGTDHATVKRKNDQLSRQMGFSVVGPQPGAQRTRWADRKSEFEPGAFERMLGNRVEEARNASSSMDEFREELRLRGVELNEVRKVDKETGEETVGWSYKAHDPLGKTKRKRRRRASNLADDLTKEGVEAYFEEKQRQAEAQKEDAPAPVPVATVAAEPQSDSPAEPSFDVYEVEKSDVAQMAGDLQRAHIDRSRESGEPFMGERYGQLMEAERHPEEQLAKLQAEVDAARREFHDSKEARDALNHPCPNLLAGAWVFAKAGRDAKDPVSRMMADMTAMMLRMLLQQAMEEQRRREREAAERRLYESRKNMWDAEKRLKSAEKALAHEDEREEQAKRVRLQEREDKAARRAGGRVKYGADADKQYE</sequence>
<dbReference type="Pfam" id="PF03432">
    <property type="entry name" value="Relaxase"/>
    <property type="match status" value="1"/>
</dbReference>
<dbReference type="InterPro" id="IPR005094">
    <property type="entry name" value="Endonuclease_MobA/VirD2"/>
</dbReference>
<protein>
    <submittedName>
        <fullName evidence="3">Relaxase/mobilization nuclease domain-containing protein</fullName>
    </submittedName>
</protein>
<dbReference type="Proteomes" id="UP001314681">
    <property type="component" value="Unassembled WGS sequence"/>
</dbReference>
<feature type="compositionally biased region" description="Basic and acidic residues" evidence="1">
    <location>
        <begin position="462"/>
        <end position="487"/>
    </location>
</feature>
<evidence type="ECO:0000313" key="3">
    <source>
        <dbReference type="EMBL" id="MBU9725096.1"/>
    </source>
</evidence>
<feature type="domain" description="MobA/VirD2-like nuclease" evidence="2">
    <location>
        <begin position="36"/>
        <end position="160"/>
    </location>
</feature>
<keyword evidence="4" id="KW-1185">Reference proteome</keyword>
<dbReference type="RefSeq" id="WP_238726251.1">
    <property type="nucleotide sequence ID" value="NZ_JAHQCX010000002.1"/>
</dbReference>
<reference evidence="3 4" key="1">
    <citation type="submission" date="2021-06" db="EMBL/GenBank/DDBJ databases">
        <title>Description of novel taxa of the family Lachnospiraceae.</title>
        <authorList>
            <person name="Chaplin A.V."/>
            <person name="Sokolova S.R."/>
            <person name="Pikina A.P."/>
            <person name="Korzhanova M."/>
            <person name="Belova V."/>
            <person name="Korostin D."/>
            <person name="Efimov B.A."/>
        </authorList>
    </citation>
    <scope>NUCLEOTIDE SEQUENCE [LARGE SCALE GENOMIC DNA]</scope>
    <source>
        <strain evidence="3 4">ASD4241</strain>
    </source>
</reference>
<dbReference type="EMBL" id="JAHQCX010000002">
    <property type="protein sequence ID" value="MBU9725096.1"/>
    <property type="molecule type" value="Genomic_DNA"/>
</dbReference>
<comment type="caution">
    <text evidence="3">The sequence shown here is derived from an EMBL/GenBank/DDBJ whole genome shotgun (WGS) entry which is preliminary data.</text>
</comment>
<evidence type="ECO:0000313" key="4">
    <source>
        <dbReference type="Proteomes" id="UP001314681"/>
    </source>
</evidence>
<name>A0ABS6K3N2_9FIRM</name>
<organism evidence="3 4">
    <name type="scientific">Diplocloster modestus</name>
    <dbReference type="NCBI Taxonomy" id="2850322"/>
    <lineage>
        <taxon>Bacteria</taxon>
        <taxon>Bacillati</taxon>
        <taxon>Bacillota</taxon>
        <taxon>Clostridia</taxon>
        <taxon>Lachnospirales</taxon>
        <taxon>Lachnospiraceae</taxon>
        <taxon>Diplocloster</taxon>
    </lineage>
</organism>
<feature type="region of interest" description="Disordered" evidence="1">
    <location>
        <begin position="462"/>
        <end position="505"/>
    </location>
</feature>